<sequence>MEEEEDLGMGTVMKDIRTSREILSDIPFHLTLNRDIPPEYWTEMEEVLQIHNLIKKMEKKRVNLAMQVAEFGTKNQKILLKDMTWVESMQRMNVSNPKRWHKFLEERASRIKDNQEAIQSIEKQWKELNLIQEGTLVEKEHQP</sequence>
<evidence type="ECO:0000313" key="2">
    <source>
        <dbReference type="Proteomes" id="UP000765509"/>
    </source>
</evidence>
<evidence type="ECO:0000313" key="1">
    <source>
        <dbReference type="EMBL" id="MBW0481891.1"/>
    </source>
</evidence>
<dbReference type="EMBL" id="AVOT02006557">
    <property type="protein sequence ID" value="MBW0481891.1"/>
    <property type="molecule type" value="Genomic_DNA"/>
</dbReference>
<reference evidence="1" key="1">
    <citation type="submission" date="2021-03" db="EMBL/GenBank/DDBJ databases">
        <title>Draft genome sequence of rust myrtle Austropuccinia psidii MF-1, a brazilian biotype.</title>
        <authorList>
            <person name="Quecine M.C."/>
            <person name="Pachon D.M.R."/>
            <person name="Bonatelli M.L."/>
            <person name="Correr F.H."/>
            <person name="Franceschini L.M."/>
            <person name="Leite T.F."/>
            <person name="Margarido G.R.A."/>
            <person name="Almeida C.A."/>
            <person name="Ferrarezi J.A."/>
            <person name="Labate C.A."/>
        </authorList>
    </citation>
    <scope>NUCLEOTIDE SEQUENCE</scope>
    <source>
        <strain evidence="1">MF-1</strain>
    </source>
</reference>
<keyword evidence="2" id="KW-1185">Reference proteome</keyword>
<comment type="caution">
    <text evidence="1">The sequence shown here is derived from an EMBL/GenBank/DDBJ whole genome shotgun (WGS) entry which is preliminary data.</text>
</comment>
<name>A0A9Q3CBB6_9BASI</name>
<gene>
    <name evidence="1" type="ORF">O181_021606</name>
</gene>
<organism evidence="1 2">
    <name type="scientific">Austropuccinia psidii MF-1</name>
    <dbReference type="NCBI Taxonomy" id="1389203"/>
    <lineage>
        <taxon>Eukaryota</taxon>
        <taxon>Fungi</taxon>
        <taxon>Dikarya</taxon>
        <taxon>Basidiomycota</taxon>
        <taxon>Pucciniomycotina</taxon>
        <taxon>Pucciniomycetes</taxon>
        <taxon>Pucciniales</taxon>
        <taxon>Sphaerophragmiaceae</taxon>
        <taxon>Austropuccinia</taxon>
    </lineage>
</organism>
<accession>A0A9Q3CBB6</accession>
<dbReference type="AlphaFoldDB" id="A0A9Q3CBB6"/>
<protein>
    <submittedName>
        <fullName evidence="1">Uncharacterized protein</fullName>
    </submittedName>
</protein>
<dbReference type="Proteomes" id="UP000765509">
    <property type="component" value="Unassembled WGS sequence"/>
</dbReference>
<proteinExistence type="predicted"/>